<gene>
    <name evidence="7" type="ORF">COO20_04885</name>
</gene>
<evidence type="ECO:0000313" key="8">
    <source>
        <dbReference type="Proteomes" id="UP000233597"/>
    </source>
</evidence>
<evidence type="ECO:0000256" key="3">
    <source>
        <dbReference type="ARBA" id="ARBA00023125"/>
    </source>
</evidence>
<evidence type="ECO:0000256" key="5">
    <source>
        <dbReference type="SAM" id="MobiDB-lite"/>
    </source>
</evidence>
<reference evidence="7 8" key="1">
    <citation type="submission" date="2017-09" db="EMBL/GenBank/DDBJ databases">
        <title>Biodiversity and function of Thalassospira species in the particle-attached aromatic-hydrocarbon-degrading consortia from the surface seawater of the South China Sea.</title>
        <authorList>
            <person name="Dong C."/>
            <person name="Liu R."/>
            <person name="Shao Z."/>
        </authorList>
    </citation>
    <scope>NUCLEOTIDE SEQUENCE [LARGE SCALE GENOMIC DNA]</scope>
    <source>
        <strain evidence="7 8">CSC1P2</strain>
    </source>
</reference>
<comment type="similarity">
    <text evidence="1">Belongs to the ner transcriptional regulatory family.</text>
</comment>
<name>A0A2N3KY91_9PROT</name>
<evidence type="ECO:0000313" key="7">
    <source>
        <dbReference type="EMBL" id="PKR55508.1"/>
    </source>
</evidence>
<dbReference type="GO" id="GO:0003677">
    <property type="term" value="F:DNA binding"/>
    <property type="evidence" value="ECO:0007669"/>
    <property type="project" value="UniProtKB-KW"/>
</dbReference>
<dbReference type="Pfam" id="PF13693">
    <property type="entry name" value="HTH_35"/>
    <property type="match status" value="1"/>
</dbReference>
<keyword evidence="4" id="KW-0804">Transcription</keyword>
<feature type="region of interest" description="Disordered" evidence="5">
    <location>
        <begin position="71"/>
        <end position="99"/>
    </location>
</feature>
<dbReference type="InterPro" id="IPR038722">
    <property type="entry name" value="Ner_HTH_dom"/>
</dbReference>
<evidence type="ECO:0000256" key="4">
    <source>
        <dbReference type="ARBA" id="ARBA00023163"/>
    </source>
</evidence>
<evidence type="ECO:0000256" key="2">
    <source>
        <dbReference type="ARBA" id="ARBA00023015"/>
    </source>
</evidence>
<proteinExistence type="inferred from homology"/>
<evidence type="ECO:0000256" key="1">
    <source>
        <dbReference type="ARBA" id="ARBA00006157"/>
    </source>
</evidence>
<dbReference type="SUPFAM" id="SSF47413">
    <property type="entry name" value="lambda repressor-like DNA-binding domains"/>
    <property type="match status" value="1"/>
</dbReference>
<dbReference type="RefSeq" id="WP_101264556.1">
    <property type="nucleotide sequence ID" value="NZ_NWTK01000002.1"/>
</dbReference>
<sequence length="99" mass="11018">MARSTDKRPEEIRYMLNLKGMTFASVDRKCELASGTARTASRIPSIEGEWAIAYVLKMPASEIWPSRYDSVTGNRLKPQPAANYTDFPRLGHGQKGEAA</sequence>
<dbReference type="OrthoDB" id="531446at2"/>
<dbReference type="EMBL" id="NWTK01000002">
    <property type="protein sequence ID" value="PKR55508.1"/>
    <property type="molecule type" value="Genomic_DNA"/>
</dbReference>
<organism evidence="7 8">
    <name type="scientific">Thalassospira marina</name>
    <dbReference type="NCBI Taxonomy" id="2048283"/>
    <lineage>
        <taxon>Bacteria</taxon>
        <taxon>Pseudomonadati</taxon>
        <taxon>Pseudomonadota</taxon>
        <taxon>Alphaproteobacteria</taxon>
        <taxon>Rhodospirillales</taxon>
        <taxon>Thalassospiraceae</taxon>
        <taxon>Thalassospira</taxon>
    </lineage>
</organism>
<comment type="caution">
    <text evidence="7">The sequence shown here is derived from an EMBL/GenBank/DDBJ whole genome shotgun (WGS) entry which is preliminary data.</text>
</comment>
<dbReference type="AlphaFoldDB" id="A0A2N3KY91"/>
<protein>
    <submittedName>
        <fullName evidence="7">DNA-binding protein</fullName>
    </submittedName>
</protein>
<keyword evidence="3 7" id="KW-0238">DNA-binding</keyword>
<dbReference type="Proteomes" id="UP000233597">
    <property type="component" value="Unassembled WGS sequence"/>
</dbReference>
<evidence type="ECO:0000259" key="6">
    <source>
        <dbReference type="Pfam" id="PF13693"/>
    </source>
</evidence>
<dbReference type="Gene3D" id="1.10.260.40">
    <property type="entry name" value="lambda repressor-like DNA-binding domains"/>
    <property type="match status" value="1"/>
</dbReference>
<dbReference type="InterPro" id="IPR010982">
    <property type="entry name" value="Lambda_DNA-bd_dom_sf"/>
</dbReference>
<keyword evidence="2" id="KW-0805">Transcription regulation</keyword>
<accession>A0A2N3KY91</accession>
<feature type="domain" description="Ner winged helix-turn-helix DNA-binding" evidence="6">
    <location>
        <begin position="9"/>
        <end position="76"/>
    </location>
</feature>